<protein>
    <submittedName>
        <fullName evidence="1">Uncharacterized protein</fullName>
    </submittedName>
</protein>
<dbReference type="Proteomes" id="UP001150603">
    <property type="component" value="Unassembled WGS sequence"/>
</dbReference>
<comment type="caution">
    <text evidence="1">The sequence shown here is derived from an EMBL/GenBank/DDBJ whole genome shotgun (WGS) entry which is preliminary data.</text>
</comment>
<gene>
    <name evidence="1" type="ORF">FBU59_001792</name>
</gene>
<evidence type="ECO:0000313" key="2">
    <source>
        <dbReference type="Proteomes" id="UP001150603"/>
    </source>
</evidence>
<keyword evidence="2" id="KW-1185">Reference proteome</keyword>
<reference evidence="1" key="1">
    <citation type="submission" date="2022-07" db="EMBL/GenBank/DDBJ databases">
        <title>Phylogenomic reconstructions and comparative analyses of Kickxellomycotina fungi.</title>
        <authorList>
            <person name="Reynolds N.K."/>
            <person name="Stajich J.E."/>
            <person name="Barry K."/>
            <person name="Grigoriev I.V."/>
            <person name="Crous P."/>
            <person name="Smith M.E."/>
        </authorList>
    </citation>
    <scope>NUCLEOTIDE SEQUENCE</scope>
    <source>
        <strain evidence="1">NRRL 5244</strain>
    </source>
</reference>
<name>A0ACC1JD78_9FUNG</name>
<organism evidence="1 2">
    <name type="scientific">Linderina macrospora</name>
    <dbReference type="NCBI Taxonomy" id="4868"/>
    <lineage>
        <taxon>Eukaryota</taxon>
        <taxon>Fungi</taxon>
        <taxon>Fungi incertae sedis</taxon>
        <taxon>Zoopagomycota</taxon>
        <taxon>Kickxellomycotina</taxon>
        <taxon>Kickxellomycetes</taxon>
        <taxon>Kickxellales</taxon>
        <taxon>Kickxellaceae</taxon>
        <taxon>Linderina</taxon>
    </lineage>
</organism>
<dbReference type="EMBL" id="JANBPW010000873">
    <property type="protein sequence ID" value="KAJ1948003.1"/>
    <property type="molecule type" value="Genomic_DNA"/>
</dbReference>
<accession>A0ACC1JD78</accession>
<sequence>MGLGSNSSNGQKPKEQSESQMHPPIANLTQHVQPAELQSVDKSKKRLPELPTEFSRAFSNDVLDLPMPRIHRNRSQSDSNSDKYLASPIARQRHAAHKMANLRAPHSHALYLNESASASMGNTNKALPDPPVRSPDAMYANRGRMVQTYYEH</sequence>
<proteinExistence type="predicted"/>
<evidence type="ECO:0000313" key="1">
    <source>
        <dbReference type="EMBL" id="KAJ1948003.1"/>
    </source>
</evidence>